<dbReference type="EMBL" id="RSAA01000010">
    <property type="protein sequence ID" value="RRO16939.1"/>
    <property type="molecule type" value="Genomic_DNA"/>
</dbReference>
<dbReference type="PRINTS" id="PR01438">
    <property type="entry name" value="UNVRSLSTRESS"/>
</dbReference>
<dbReference type="InterPro" id="IPR014729">
    <property type="entry name" value="Rossmann-like_a/b/a_fold"/>
</dbReference>
<dbReference type="RefSeq" id="WP_125090265.1">
    <property type="nucleotide sequence ID" value="NZ_RSAA01000010.1"/>
</dbReference>
<keyword evidence="3" id="KW-0067">ATP-binding</keyword>
<comment type="similarity">
    <text evidence="1">Belongs to the universal stress protein A family.</text>
</comment>
<dbReference type="Proteomes" id="UP000274515">
    <property type="component" value="Unassembled WGS sequence"/>
</dbReference>
<dbReference type="PANTHER" id="PTHR46268:SF27">
    <property type="entry name" value="UNIVERSAL STRESS PROTEIN RV2623"/>
    <property type="match status" value="1"/>
</dbReference>
<proteinExistence type="inferred from homology"/>
<evidence type="ECO:0000256" key="3">
    <source>
        <dbReference type="ARBA" id="ARBA00022840"/>
    </source>
</evidence>
<dbReference type="InterPro" id="IPR006015">
    <property type="entry name" value="Universal_stress_UspA"/>
</dbReference>
<feature type="domain" description="UspA" evidence="4">
    <location>
        <begin position="4"/>
        <end position="132"/>
    </location>
</feature>
<dbReference type="OrthoDB" id="3404132at2"/>
<reference evidence="5 6" key="1">
    <citation type="submission" date="2018-11" db="EMBL/GenBank/DDBJ databases">
        <title>Saccharopolyspora rhizosphaerae sp. nov., an actinomycete isolated from rhizosphere soil in Thailand.</title>
        <authorList>
            <person name="Intra B."/>
            <person name="Euanorasetr J."/>
            <person name="Take A."/>
            <person name="Inahashi Y."/>
            <person name="Mori M."/>
            <person name="Panbangred W."/>
            <person name="Matsumoto A."/>
        </authorList>
    </citation>
    <scope>NUCLEOTIDE SEQUENCE [LARGE SCALE GENOMIC DNA]</scope>
    <source>
        <strain evidence="5 6">H219</strain>
    </source>
</reference>
<keyword evidence="6" id="KW-1185">Reference proteome</keyword>
<dbReference type="Pfam" id="PF00582">
    <property type="entry name" value="Usp"/>
    <property type="match status" value="2"/>
</dbReference>
<dbReference type="Gene3D" id="3.40.50.620">
    <property type="entry name" value="HUPs"/>
    <property type="match status" value="2"/>
</dbReference>
<dbReference type="GO" id="GO:0005524">
    <property type="term" value="F:ATP binding"/>
    <property type="evidence" value="ECO:0007669"/>
    <property type="project" value="UniProtKB-KW"/>
</dbReference>
<evidence type="ECO:0000256" key="1">
    <source>
        <dbReference type="ARBA" id="ARBA00008791"/>
    </source>
</evidence>
<dbReference type="PANTHER" id="PTHR46268">
    <property type="entry name" value="STRESS RESPONSE PROTEIN NHAX"/>
    <property type="match status" value="1"/>
</dbReference>
<dbReference type="InterPro" id="IPR006016">
    <property type="entry name" value="UspA"/>
</dbReference>
<organism evidence="5 6">
    <name type="scientific">Saccharopolyspora rhizosphaerae</name>
    <dbReference type="NCBI Taxonomy" id="2492662"/>
    <lineage>
        <taxon>Bacteria</taxon>
        <taxon>Bacillati</taxon>
        <taxon>Actinomycetota</taxon>
        <taxon>Actinomycetes</taxon>
        <taxon>Pseudonocardiales</taxon>
        <taxon>Pseudonocardiaceae</taxon>
        <taxon>Saccharopolyspora</taxon>
    </lineage>
</organism>
<dbReference type="SUPFAM" id="SSF52402">
    <property type="entry name" value="Adenine nucleotide alpha hydrolases-like"/>
    <property type="match status" value="2"/>
</dbReference>
<accession>A0A426JUQ7</accession>
<protein>
    <submittedName>
        <fullName evidence="5">Universal stress protein</fullName>
    </submittedName>
</protein>
<keyword evidence="2" id="KW-0547">Nucleotide-binding</keyword>
<feature type="domain" description="UspA" evidence="4">
    <location>
        <begin position="144"/>
        <end position="278"/>
    </location>
</feature>
<gene>
    <name evidence="5" type="ORF">EIL87_11690</name>
</gene>
<evidence type="ECO:0000256" key="2">
    <source>
        <dbReference type="ARBA" id="ARBA00022741"/>
    </source>
</evidence>
<comment type="caution">
    <text evidence="5">The sequence shown here is derived from an EMBL/GenBank/DDBJ whole genome shotgun (WGS) entry which is preliminary data.</text>
</comment>
<name>A0A426JUQ7_9PSEU</name>
<sequence>MREVAGVDGSDSALEAVRWAAVDAEVHGRPLRLVCAVPRVPHLAGEGFDEAERPRWLTEAVSTARAAAGGVEVEQELRHGTPGEVLLDESHEAQRLVVGGRGLNEFTGVRMALGSTAELVAMRSRCPVVVVPETAGHERVRTGTVVVGVDGSRVGEPALAAAFEEASLRGVPLVAVHVWSDVAVDWFGSRSVDWDTVKGDEERVLAERLAGWEEQYPDVEVDRVVARDRPVRFLVECGERAQLLVVGSRGRGGMTGMLIGSTSRALLHHAPCPVLVVRADLP</sequence>
<evidence type="ECO:0000313" key="5">
    <source>
        <dbReference type="EMBL" id="RRO16939.1"/>
    </source>
</evidence>
<evidence type="ECO:0000313" key="6">
    <source>
        <dbReference type="Proteomes" id="UP000274515"/>
    </source>
</evidence>
<dbReference type="AlphaFoldDB" id="A0A426JUQ7"/>
<evidence type="ECO:0000259" key="4">
    <source>
        <dbReference type="Pfam" id="PF00582"/>
    </source>
</evidence>